<feature type="transmembrane region" description="Helical" evidence="1">
    <location>
        <begin position="21"/>
        <end position="39"/>
    </location>
</feature>
<dbReference type="STRING" id="592029.DDD_3492"/>
<accession>L7WER0</accession>
<evidence type="ECO:0000313" key="3">
    <source>
        <dbReference type="Proteomes" id="UP000011173"/>
    </source>
</evidence>
<dbReference type="KEGG" id="ndo:DDD_3492"/>
<dbReference type="HOGENOM" id="CLU_3186471_0_0_10"/>
<dbReference type="EMBL" id="CP001397">
    <property type="protein sequence ID" value="AGC78619.1"/>
    <property type="molecule type" value="Genomic_DNA"/>
</dbReference>
<reference evidence="2 3" key="1">
    <citation type="journal article" date="2013" name="Genome Biol. Evol.">
        <title>Genomic makeup of the marine flavobacterium Nonlabens (Donghaeana) dokdonensis DSW-6 and identification of a novel class of rhodopsins.</title>
        <authorList>
            <person name="Kwon S.K."/>
            <person name="Kim B.K."/>
            <person name="Song J.Y."/>
            <person name="Kwak M.J."/>
            <person name="Lee C.H."/>
            <person name="Yoon J.H."/>
            <person name="Oh T.K."/>
            <person name="Kim J.F."/>
        </authorList>
    </citation>
    <scope>NUCLEOTIDE SEQUENCE [LARGE SCALE GENOMIC DNA]</scope>
    <source>
        <strain evidence="3">DSM 17205 / KCTC 12402 / DSW-6</strain>
    </source>
</reference>
<evidence type="ECO:0000256" key="1">
    <source>
        <dbReference type="SAM" id="Phobius"/>
    </source>
</evidence>
<gene>
    <name evidence="2" type="ordered locus">DDD_3492</name>
</gene>
<sequence length="46" mass="5550">MKVIKSNFHKFFGWLVGNPEVSFMTTWDFFIYGMFLISLSRKRDLN</sequence>
<keyword evidence="1" id="KW-0812">Transmembrane</keyword>
<keyword evidence="1" id="KW-1133">Transmembrane helix</keyword>
<keyword evidence="1" id="KW-0472">Membrane</keyword>
<dbReference type="Proteomes" id="UP000011173">
    <property type="component" value="Chromosome"/>
</dbReference>
<evidence type="ECO:0000313" key="2">
    <source>
        <dbReference type="EMBL" id="AGC78619.1"/>
    </source>
</evidence>
<proteinExistence type="predicted"/>
<dbReference type="AlphaFoldDB" id="L7WER0"/>
<dbReference type="PATRIC" id="fig|592029.3.peg.3466"/>
<dbReference type="RefSeq" id="WP_015364111.1">
    <property type="nucleotide sequence ID" value="NC_020156.1"/>
</dbReference>
<protein>
    <submittedName>
        <fullName evidence="2">Uncharacterized protein</fullName>
    </submittedName>
</protein>
<name>L7WER0_NONDD</name>
<organism evidence="2 3">
    <name type="scientific">Nonlabens dokdonensis (strain DSM 17205 / KCTC 12402 / DSW-6)</name>
    <name type="common">Donghaeana dokdonensis</name>
    <dbReference type="NCBI Taxonomy" id="592029"/>
    <lineage>
        <taxon>Bacteria</taxon>
        <taxon>Pseudomonadati</taxon>
        <taxon>Bacteroidota</taxon>
        <taxon>Flavobacteriia</taxon>
        <taxon>Flavobacteriales</taxon>
        <taxon>Flavobacteriaceae</taxon>
        <taxon>Nonlabens</taxon>
    </lineage>
</organism>